<evidence type="ECO:0000313" key="11">
    <source>
        <dbReference type="Proteomes" id="UP000198809"/>
    </source>
</evidence>
<dbReference type="GO" id="GO:0008168">
    <property type="term" value="F:methyltransferase activity"/>
    <property type="evidence" value="ECO:0007669"/>
    <property type="project" value="UniProtKB-KW"/>
</dbReference>
<organism evidence="10 11">
    <name type="scientific">Paenibacillus sophorae</name>
    <dbReference type="NCBI Taxonomy" id="1333845"/>
    <lineage>
        <taxon>Bacteria</taxon>
        <taxon>Bacillati</taxon>
        <taxon>Bacillota</taxon>
        <taxon>Bacilli</taxon>
        <taxon>Bacillales</taxon>
        <taxon>Paenibacillaceae</taxon>
        <taxon>Paenibacillus</taxon>
    </lineage>
</organism>
<dbReference type="GO" id="GO:0046872">
    <property type="term" value="F:metal ion binding"/>
    <property type="evidence" value="ECO:0007669"/>
    <property type="project" value="UniProtKB-KW"/>
</dbReference>
<dbReference type="GO" id="GO:0051539">
    <property type="term" value="F:4 iron, 4 sulfur cluster binding"/>
    <property type="evidence" value="ECO:0007669"/>
    <property type="project" value="UniProtKB-KW"/>
</dbReference>
<evidence type="ECO:0000259" key="8">
    <source>
        <dbReference type="PROSITE" id="PS51918"/>
    </source>
</evidence>
<evidence type="ECO:0000256" key="7">
    <source>
        <dbReference type="ARBA" id="ARBA00023014"/>
    </source>
</evidence>
<dbReference type="CDD" id="cd01335">
    <property type="entry name" value="Radical_SAM"/>
    <property type="match status" value="1"/>
</dbReference>
<dbReference type="GO" id="GO:0030488">
    <property type="term" value="P:tRNA methylation"/>
    <property type="evidence" value="ECO:0007669"/>
    <property type="project" value="TreeGrafter"/>
</dbReference>
<sequence>MFNEVKRFDSSEQNVWKYVFTTEEVVTEAVLYKYESFKNRTVICCSVQSGCPVGCKFCGTGKKFIRNLKPDEIIYQVTHMIEDMKIANDVLSSDKFQIMFMSMGEPMLNWDNVESAIKLLNVLYPNAQLLISTVGINNDKTFSKMIELSKQIDKVGLQFSIHKAFEEERNTLIPFKNKMPLRKIRDAGITWSKETGRKVYLNYCVDGTNVTDDHLNRLKDLFSPMFFNLTFSVVCSADETMKDAGYRNHNVIKEFMNKFLEDGYNVRMFDPAGQDDIGGGCGMLWYVQEWLKNKKNV</sequence>
<proteinExistence type="predicted"/>
<evidence type="ECO:0000256" key="5">
    <source>
        <dbReference type="ARBA" id="ARBA00022723"/>
    </source>
</evidence>
<keyword evidence="2" id="KW-0004">4Fe-4S</keyword>
<name>A0A1H8GL76_9BACL</name>
<dbReference type="InterPro" id="IPR040072">
    <property type="entry name" value="Methyltransferase_A"/>
</dbReference>
<keyword evidence="7" id="KW-0411">Iron-sulfur</keyword>
<dbReference type="Pfam" id="PF04055">
    <property type="entry name" value="Radical_SAM"/>
    <property type="match status" value="1"/>
</dbReference>
<dbReference type="SFLD" id="SFLDS00029">
    <property type="entry name" value="Radical_SAM"/>
    <property type="match status" value="1"/>
</dbReference>
<dbReference type="RefSeq" id="WP_036588579.1">
    <property type="nucleotide sequence ID" value="NZ_CP076607.1"/>
</dbReference>
<reference evidence="9 12" key="2">
    <citation type="submission" date="2021-06" db="EMBL/GenBank/DDBJ databases">
        <title>Whole genome sequence of Paenibacillus sophorae DSM23020 for comparative genomics.</title>
        <authorList>
            <person name="Kim M.-J."/>
            <person name="Lee G."/>
            <person name="Shin J.-H."/>
        </authorList>
    </citation>
    <scope>NUCLEOTIDE SEQUENCE [LARGE SCALE GENOMIC DNA]</scope>
    <source>
        <strain evidence="9 12">DSM 23020</strain>
    </source>
</reference>
<dbReference type="OrthoDB" id="9793973at2"/>
<dbReference type="STRING" id="1333845.SAMN04487895_101560"/>
<dbReference type="PROSITE" id="PS51918">
    <property type="entry name" value="RADICAL_SAM"/>
    <property type="match status" value="1"/>
</dbReference>
<dbReference type="Proteomes" id="UP000198809">
    <property type="component" value="Unassembled WGS sequence"/>
</dbReference>
<dbReference type="PANTHER" id="PTHR30544">
    <property type="entry name" value="23S RRNA METHYLTRANSFERASE"/>
    <property type="match status" value="1"/>
</dbReference>
<dbReference type="InterPro" id="IPR058240">
    <property type="entry name" value="rSAM_sf"/>
</dbReference>
<keyword evidence="12" id="KW-1185">Reference proteome</keyword>
<dbReference type="GO" id="GO:0070475">
    <property type="term" value="P:rRNA base methylation"/>
    <property type="evidence" value="ECO:0007669"/>
    <property type="project" value="TreeGrafter"/>
</dbReference>
<dbReference type="AlphaFoldDB" id="A0A1H8GL76"/>
<evidence type="ECO:0000313" key="12">
    <source>
        <dbReference type="Proteomes" id="UP000683429"/>
    </source>
</evidence>
<keyword evidence="3" id="KW-0698">rRNA processing</keyword>
<dbReference type="Gene3D" id="3.20.20.70">
    <property type="entry name" value="Aldolase class I"/>
    <property type="match status" value="1"/>
</dbReference>
<evidence type="ECO:0000256" key="3">
    <source>
        <dbReference type="ARBA" id="ARBA00022552"/>
    </source>
</evidence>
<reference evidence="10 11" key="1">
    <citation type="submission" date="2016-10" db="EMBL/GenBank/DDBJ databases">
        <authorList>
            <person name="de Groot N.N."/>
        </authorList>
    </citation>
    <scope>NUCLEOTIDE SEQUENCE [LARGE SCALE GENOMIC DNA]</scope>
    <source>
        <strain evidence="10 11">CGMCC 1.10238</strain>
    </source>
</reference>
<feature type="domain" description="Radical SAM core" evidence="8">
    <location>
        <begin position="37"/>
        <end position="275"/>
    </location>
</feature>
<keyword evidence="10" id="KW-0808">Transferase</keyword>
<keyword evidence="10" id="KW-0489">Methyltransferase</keyword>
<dbReference type="InterPro" id="IPR007197">
    <property type="entry name" value="rSAM"/>
</dbReference>
<dbReference type="Proteomes" id="UP000683429">
    <property type="component" value="Chromosome"/>
</dbReference>
<gene>
    <name evidence="9" type="ORF">KP014_20365</name>
    <name evidence="10" type="ORF">SAMN04487895_101560</name>
</gene>
<comment type="cofactor">
    <cofactor evidence="1">
        <name>[4Fe-4S] cluster</name>
        <dbReference type="ChEBI" id="CHEBI:49883"/>
    </cofactor>
</comment>
<dbReference type="SUPFAM" id="SSF102114">
    <property type="entry name" value="Radical SAM enzymes"/>
    <property type="match status" value="1"/>
</dbReference>
<keyword evidence="6" id="KW-0408">Iron</keyword>
<dbReference type="PANTHER" id="PTHR30544:SF5">
    <property type="entry name" value="RADICAL SAM CORE DOMAIN-CONTAINING PROTEIN"/>
    <property type="match status" value="1"/>
</dbReference>
<evidence type="ECO:0000256" key="2">
    <source>
        <dbReference type="ARBA" id="ARBA00022485"/>
    </source>
</evidence>
<evidence type="ECO:0000256" key="1">
    <source>
        <dbReference type="ARBA" id="ARBA00001966"/>
    </source>
</evidence>
<evidence type="ECO:0000313" key="9">
    <source>
        <dbReference type="EMBL" id="QWU14264.1"/>
    </source>
</evidence>
<evidence type="ECO:0000256" key="6">
    <source>
        <dbReference type="ARBA" id="ARBA00023004"/>
    </source>
</evidence>
<keyword evidence="4" id="KW-0949">S-adenosyl-L-methionine</keyword>
<dbReference type="EMBL" id="CP076607">
    <property type="protein sequence ID" value="QWU14264.1"/>
    <property type="molecule type" value="Genomic_DNA"/>
</dbReference>
<dbReference type="EMBL" id="FODH01000001">
    <property type="protein sequence ID" value="SEN44746.1"/>
    <property type="molecule type" value="Genomic_DNA"/>
</dbReference>
<evidence type="ECO:0000256" key="4">
    <source>
        <dbReference type="ARBA" id="ARBA00022691"/>
    </source>
</evidence>
<accession>A0A1H8GL76</accession>
<keyword evidence="5" id="KW-0479">Metal-binding</keyword>
<evidence type="ECO:0000313" key="10">
    <source>
        <dbReference type="EMBL" id="SEN44746.1"/>
    </source>
</evidence>
<dbReference type="InterPro" id="IPR013785">
    <property type="entry name" value="Aldolase_TIM"/>
</dbReference>
<protein>
    <submittedName>
        <fullName evidence="10">23S rRNA (Adenine2503-C2)-methyltransferase</fullName>
    </submittedName>
    <submittedName>
        <fullName evidence="9">Radical SAM protein</fullName>
    </submittedName>
</protein>